<dbReference type="Gene3D" id="3.30.1740.10">
    <property type="entry name" value="Zinc finger, PARP-type"/>
    <property type="match status" value="1"/>
</dbReference>
<dbReference type="InterPro" id="IPR001510">
    <property type="entry name" value="Znf_PARP"/>
</dbReference>
<keyword evidence="9" id="KW-1185">Reference proteome</keyword>
<evidence type="ECO:0000259" key="7">
    <source>
        <dbReference type="PROSITE" id="PS50064"/>
    </source>
</evidence>
<evidence type="ECO:0000313" key="9">
    <source>
        <dbReference type="Proteomes" id="UP001301769"/>
    </source>
</evidence>
<dbReference type="InterPro" id="IPR036957">
    <property type="entry name" value="Znf_PARP_sf"/>
</dbReference>
<evidence type="ECO:0000256" key="6">
    <source>
        <dbReference type="SAM" id="MobiDB-lite"/>
    </source>
</evidence>
<keyword evidence="5" id="KW-0539">Nucleus</keyword>
<keyword evidence="4" id="KW-0862">Zinc</keyword>
<evidence type="ECO:0000256" key="4">
    <source>
        <dbReference type="ARBA" id="ARBA00022833"/>
    </source>
</evidence>
<evidence type="ECO:0000256" key="3">
    <source>
        <dbReference type="ARBA" id="ARBA00022771"/>
    </source>
</evidence>
<dbReference type="GO" id="GO:0005634">
    <property type="term" value="C:nucleus"/>
    <property type="evidence" value="ECO:0007669"/>
    <property type="project" value="UniProtKB-SubCell"/>
</dbReference>
<feature type="compositionally biased region" description="Basic and acidic residues" evidence="6">
    <location>
        <begin position="187"/>
        <end position="201"/>
    </location>
</feature>
<dbReference type="Proteomes" id="UP001301769">
    <property type="component" value="Unassembled WGS sequence"/>
</dbReference>
<protein>
    <recommendedName>
        <fullName evidence="7">PARP-type domain-containing protein</fullName>
    </recommendedName>
</protein>
<dbReference type="GO" id="GO:0003677">
    <property type="term" value="F:DNA binding"/>
    <property type="evidence" value="ECO:0007669"/>
    <property type="project" value="InterPro"/>
</dbReference>
<evidence type="ECO:0000256" key="1">
    <source>
        <dbReference type="ARBA" id="ARBA00004123"/>
    </source>
</evidence>
<feature type="domain" description="PARP-type" evidence="7">
    <location>
        <begin position="4"/>
        <end position="89"/>
    </location>
</feature>
<accession>A0AAN7BD83</accession>
<organism evidence="8 9">
    <name type="scientific">Rhypophila decipiens</name>
    <dbReference type="NCBI Taxonomy" id="261697"/>
    <lineage>
        <taxon>Eukaryota</taxon>
        <taxon>Fungi</taxon>
        <taxon>Dikarya</taxon>
        <taxon>Ascomycota</taxon>
        <taxon>Pezizomycotina</taxon>
        <taxon>Sordariomycetes</taxon>
        <taxon>Sordariomycetidae</taxon>
        <taxon>Sordariales</taxon>
        <taxon>Naviculisporaceae</taxon>
        <taxon>Rhypophila</taxon>
    </lineage>
</organism>
<sequence length="347" mass="38253">MPNYRIEISANGRAGCQDTVCKTNKDKIKKGMLRLGTWVDYDSEQFPASWKWRHWGCTSGEIIKHIRADLGRDGNGDYDWDRLDGWEEIVNNTEIRDKVQRVIKQGHIDPEDFNGDPEFNKLGQKGIRGRAPRKKKNAADDEEQAEEPTTSQATPKPATKRGRKSVKDEDENEPPAKKTKKSAVKKGVKDEHSDEDAKALDEVPAAKTKGKRGAAKKVTAVKDESGAEEPAQKVSARPQRGAGKKAAVYKEEDASEEDELKEDETPKKKTAAAKGKGKRGAAKKAATPEESEAEPEFESEQADEVSEEVSDEGEPEEDSEPEEPVVKKKPAKAKGGAKPKAKRGQKA</sequence>
<keyword evidence="3" id="KW-0863">Zinc-finger</keyword>
<dbReference type="PROSITE" id="PS50064">
    <property type="entry name" value="ZF_PARP_2"/>
    <property type="match status" value="1"/>
</dbReference>
<dbReference type="SUPFAM" id="SSF57716">
    <property type="entry name" value="Glucocorticoid receptor-like (DNA-binding domain)"/>
    <property type="match status" value="1"/>
</dbReference>
<feature type="compositionally biased region" description="Basic residues" evidence="6">
    <location>
        <begin position="327"/>
        <end position="347"/>
    </location>
</feature>
<feature type="compositionally biased region" description="Acidic residues" evidence="6">
    <location>
        <begin position="253"/>
        <end position="262"/>
    </location>
</feature>
<name>A0AAN7BD83_9PEZI</name>
<feature type="compositionally biased region" description="Basic residues" evidence="6">
    <location>
        <begin position="268"/>
        <end position="282"/>
    </location>
</feature>
<dbReference type="SMART" id="SM01336">
    <property type="entry name" value="zf-PARP"/>
    <property type="match status" value="1"/>
</dbReference>
<reference evidence="8" key="1">
    <citation type="journal article" date="2023" name="Mol. Phylogenet. Evol.">
        <title>Genome-scale phylogeny and comparative genomics of the fungal order Sordariales.</title>
        <authorList>
            <person name="Hensen N."/>
            <person name="Bonometti L."/>
            <person name="Westerberg I."/>
            <person name="Brannstrom I.O."/>
            <person name="Guillou S."/>
            <person name="Cros-Aarteil S."/>
            <person name="Calhoun S."/>
            <person name="Haridas S."/>
            <person name="Kuo A."/>
            <person name="Mondo S."/>
            <person name="Pangilinan J."/>
            <person name="Riley R."/>
            <person name="LaButti K."/>
            <person name="Andreopoulos B."/>
            <person name="Lipzen A."/>
            <person name="Chen C."/>
            <person name="Yan M."/>
            <person name="Daum C."/>
            <person name="Ng V."/>
            <person name="Clum A."/>
            <person name="Steindorff A."/>
            <person name="Ohm R.A."/>
            <person name="Martin F."/>
            <person name="Silar P."/>
            <person name="Natvig D.O."/>
            <person name="Lalanne C."/>
            <person name="Gautier V."/>
            <person name="Ament-Velasquez S.L."/>
            <person name="Kruys A."/>
            <person name="Hutchinson M.I."/>
            <person name="Powell A.J."/>
            <person name="Barry K."/>
            <person name="Miller A.N."/>
            <person name="Grigoriev I.V."/>
            <person name="Debuchy R."/>
            <person name="Gladieux P."/>
            <person name="Hiltunen Thoren M."/>
            <person name="Johannesson H."/>
        </authorList>
    </citation>
    <scope>NUCLEOTIDE SEQUENCE</scope>
    <source>
        <strain evidence="8">PSN293</strain>
    </source>
</reference>
<feature type="region of interest" description="Disordered" evidence="6">
    <location>
        <begin position="107"/>
        <end position="347"/>
    </location>
</feature>
<comment type="caution">
    <text evidence="8">The sequence shown here is derived from an EMBL/GenBank/DDBJ whole genome shotgun (WGS) entry which is preliminary data.</text>
</comment>
<reference evidence="8" key="2">
    <citation type="submission" date="2023-05" db="EMBL/GenBank/DDBJ databases">
        <authorList>
            <consortium name="Lawrence Berkeley National Laboratory"/>
            <person name="Steindorff A."/>
            <person name="Hensen N."/>
            <person name="Bonometti L."/>
            <person name="Westerberg I."/>
            <person name="Brannstrom I.O."/>
            <person name="Guillou S."/>
            <person name="Cros-Aarteil S."/>
            <person name="Calhoun S."/>
            <person name="Haridas S."/>
            <person name="Kuo A."/>
            <person name="Mondo S."/>
            <person name="Pangilinan J."/>
            <person name="Riley R."/>
            <person name="Labutti K."/>
            <person name="Andreopoulos B."/>
            <person name="Lipzen A."/>
            <person name="Chen C."/>
            <person name="Yanf M."/>
            <person name="Daum C."/>
            <person name="Ng V."/>
            <person name="Clum A."/>
            <person name="Ohm R."/>
            <person name="Martin F."/>
            <person name="Silar P."/>
            <person name="Natvig D."/>
            <person name="Lalanne C."/>
            <person name="Gautier V."/>
            <person name="Ament-Velasquez S.L."/>
            <person name="Kruys A."/>
            <person name="Hutchinson M.I."/>
            <person name="Powell A.J."/>
            <person name="Barry K."/>
            <person name="Miller A.N."/>
            <person name="Grigoriev I.V."/>
            <person name="Debuchy R."/>
            <person name="Gladieux P."/>
            <person name="Thoren M.H."/>
            <person name="Johannesson H."/>
        </authorList>
    </citation>
    <scope>NUCLEOTIDE SEQUENCE</scope>
    <source>
        <strain evidence="8">PSN293</strain>
    </source>
</reference>
<feature type="compositionally biased region" description="Acidic residues" evidence="6">
    <location>
        <begin position="289"/>
        <end position="323"/>
    </location>
</feature>
<evidence type="ECO:0000256" key="5">
    <source>
        <dbReference type="ARBA" id="ARBA00023242"/>
    </source>
</evidence>
<proteinExistence type="predicted"/>
<dbReference type="Pfam" id="PF00645">
    <property type="entry name" value="zf-PARP"/>
    <property type="match status" value="1"/>
</dbReference>
<dbReference type="EMBL" id="MU858050">
    <property type="protein sequence ID" value="KAK4219052.1"/>
    <property type="molecule type" value="Genomic_DNA"/>
</dbReference>
<evidence type="ECO:0000256" key="2">
    <source>
        <dbReference type="ARBA" id="ARBA00022723"/>
    </source>
</evidence>
<dbReference type="AlphaFoldDB" id="A0AAN7BD83"/>
<evidence type="ECO:0000313" key="8">
    <source>
        <dbReference type="EMBL" id="KAK4219052.1"/>
    </source>
</evidence>
<feature type="compositionally biased region" description="Basic residues" evidence="6">
    <location>
        <begin position="127"/>
        <end position="136"/>
    </location>
</feature>
<dbReference type="GO" id="GO:0008270">
    <property type="term" value="F:zinc ion binding"/>
    <property type="evidence" value="ECO:0007669"/>
    <property type="project" value="UniProtKB-KW"/>
</dbReference>
<feature type="compositionally biased region" description="Basic residues" evidence="6">
    <location>
        <begin position="177"/>
        <end position="186"/>
    </location>
</feature>
<comment type="subcellular location">
    <subcellularLocation>
        <location evidence="1">Nucleus</location>
    </subcellularLocation>
</comment>
<keyword evidence="2" id="KW-0479">Metal-binding</keyword>
<gene>
    <name evidence="8" type="ORF">QBC37DRAFT_167332</name>
</gene>